<dbReference type="EMBL" id="JAOPHQ010001436">
    <property type="protein sequence ID" value="KAK0150800.1"/>
    <property type="molecule type" value="Genomic_DNA"/>
</dbReference>
<organism evidence="1 2">
    <name type="scientific">Merluccius polli</name>
    <name type="common">Benguela hake</name>
    <name type="synonym">Merluccius cadenati</name>
    <dbReference type="NCBI Taxonomy" id="89951"/>
    <lineage>
        <taxon>Eukaryota</taxon>
        <taxon>Metazoa</taxon>
        <taxon>Chordata</taxon>
        <taxon>Craniata</taxon>
        <taxon>Vertebrata</taxon>
        <taxon>Euteleostomi</taxon>
        <taxon>Actinopterygii</taxon>
        <taxon>Neopterygii</taxon>
        <taxon>Teleostei</taxon>
        <taxon>Neoteleostei</taxon>
        <taxon>Acanthomorphata</taxon>
        <taxon>Zeiogadaria</taxon>
        <taxon>Gadariae</taxon>
        <taxon>Gadiformes</taxon>
        <taxon>Gadoidei</taxon>
        <taxon>Merlucciidae</taxon>
        <taxon>Merluccius</taxon>
    </lineage>
</organism>
<dbReference type="Proteomes" id="UP001174136">
    <property type="component" value="Unassembled WGS sequence"/>
</dbReference>
<evidence type="ECO:0000313" key="1">
    <source>
        <dbReference type="EMBL" id="KAK0150800.1"/>
    </source>
</evidence>
<proteinExistence type="predicted"/>
<dbReference type="AlphaFoldDB" id="A0AA47P798"/>
<sequence>MTVSQGLTDTKIIGGGSRFSPMSVLRVPSQSDLGHAFSQHSLHRSVSQLMDRKSLMEEGSWDNPLAQDSGLYVEEDEFVDAIKAFSSMRKDHTMFTDTHL</sequence>
<evidence type="ECO:0000313" key="2">
    <source>
        <dbReference type="Proteomes" id="UP001174136"/>
    </source>
</evidence>
<comment type="caution">
    <text evidence="1">The sequence shown here is derived from an EMBL/GenBank/DDBJ whole genome shotgun (WGS) entry which is preliminary data.</text>
</comment>
<gene>
    <name evidence="1" type="primary">Ush2A_2</name>
    <name evidence="1" type="ORF">N1851_008094</name>
</gene>
<accession>A0AA47P798</accession>
<keyword evidence="2" id="KW-1185">Reference proteome</keyword>
<protein>
    <submittedName>
        <fullName evidence="1">Usherin</fullName>
    </submittedName>
</protein>
<reference evidence="1" key="1">
    <citation type="journal article" date="2023" name="Front. Mar. Sci.">
        <title>A new Merluccius polli reference genome to investigate the effects of global change in West African waters.</title>
        <authorList>
            <person name="Mateo J.L."/>
            <person name="Blanco-Fernandez C."/>
            <person name="Garcia-Vazquez E."/>
            <person name="Machado-Schiaffino G."/>
        </authorList>
    </citation>
    <scope>NUCLEOTIDE SEQUENCE</scope>
    <source>
        <strain evidence="1">C29</strain>
        <tissue evidence="1">Fin</tissue>
    </source>
</reference>
<name>A0AA47P798_MERPO</name>